<proteinExistence type="predicted"/>
<feature type="compositionally biased region" description="Low complexity" evidence="1">
    <location>
        <begin position="21"/>
        <end position="37"/>
    </location>
</feature>
<dbReference type="RefSeq" id="WP_234995902.1">
    <property type="nucleotide sequence ID" value="NZ_FQVN01000009.1"/>
</dbReference>
<name>A0A1M5JVZ8_STRHI</name>
<protein>
    <submittedName>
        <fullName evidence="2">Uncharacterized protein</fullName>
    </submittedName>
</protein>
<sequence>MNHVAWRGSIPVFGRTRSRAARAGGRTTGVGTRSPGPTAGGPADGRDAPVGGGAAQGGAHARRSETAEREGGLTITAVLDRLALLDRLAAEGEPAALLPVARTEIQRLAEGWRLLLLVHQPDADGRCRACPGLLRRRRRWPCQLWLTAHRHLIGDGAPTRDRRRPLRNTLELLRRARLARMASSTRPTPWVPRHAAPTAPAAPPVETPAPRAETTSGLPVVDAAPPSPIPIGGHLETDATRIYVAPVVERPHREERPPGCCA</sequence>
<feature type="region of interest" description="Disordered" evidence="1">
    <location>
        <begin position="181"/>
        <end position="221"/>
    </location>
</feature>
<dbReference type="EMBL" id="FQVN01000009">
    <property type="protein sequence ID" value="SHG44409.1"/>
    <property type="molecule type" value="Genomic_DNA"/>
</dbReference>
<organism evidence="2 3">
    <name type="scientific">Streptoalloteichus hindustanus</name>
    <dbReference type="NCBI Taxonomy" id="2017"/>
    <lineage>
        <taxon>Bacteria</taxon>
        <taxon>Bacillati</taxon>
        <taxon>Actinomycetota</taxon>
        <taxon>Actinomycetes</taxon>
        <taxon>Pseudonocardiales</taxon>
        <taxon>Pseudonocardiaceae</taxon>
        <taxon>Streptoalloteichus</taxon>
    </lineage>
</organism>
<keyword evidence="3" id="KW-1185">Reference proteome</keyword>
<accession>A0A1M5JVZ8</accession>
<gene>
    <name evidence="2" type="ORF">SAMN05444320_10945</name>
</gene>
<dbReference type="STRING" id="2017.SAMN05444320_10945"/>
<evidence type="ECO:0000313" key="3">
    <source>
        <dbReference type="Proteomes" id="UP000184501"/>
    </source>
</evidence>
<evidence type="ECO:0000256" key="1">
    <source>
        <dbReference type="SAM" id="MobiDB-lite"/>
    </source>
</evidence>
<evidence type="ECO:0000313" key="2">
    <source>
        <dbReference type="EMBL" id="SHG44409.1"/>
    </source>
</evidence>
<feature type="region of interest" description="Disordered" evidence="1">
    <location>
        <begin position="16"/>
        <end position="69"/>
    </location>
</feature>
<reference evidence="2 3" key="1">
    <citation type="submission" date="2016-11" db="EMBL/GenBank/DDBJ databases">
        <authorList>
            <person name="Jaros S."/>
            <person name="Januszkiewicz K."/>
            <person name="Wedrychowicz H."/>
        </authorList>
    </citation>
    <scope>NUCLEOTIDE SEQUENCE [LARGE SCALE GENOMIC DNA]</scope>
    <source>
        <strain evidence="2 3">DSM 44523</strain>
    </source>
</reference>
<dbReference type="Proteomes" id="UP000184501">
    <property type="component" value="Unassembled WGS sequence"/>
</dbReference>
<dbReference type="AlphaFoldDB" id="A0A1M5JVZ8"/>